<dbReference type="EMBL" id="JAPMOS010000035">
    <property type="protein sequence ID" value="KAJ4458066.1"/>
    <property type="molecule type" value="Genomic_DNA"/>
</dbReference>
<dbReference type="Gene3D" id="2.130.10.10">
    <property type="entry name" value="YVTN repeat-like/Quinoprotein amine dehydrogenase"/>
    <property type="match status" value="3"/>
</dbReference>
<accession>A0ABQ8UFN9</accession>
<name>A0ABQ8UFN9_9EUKA</name>
<dbReference type="SMART" id="SM00320">
    <property type="entry name" value="WD40"/>
    <property type="match status" value="5"/>
</dbReference>
<evidence type="ECO:0000313" key="5">
    <source>
        <dbReference type="Proteomes" id="UP001141327"/>
    </source>
</evidence>
<gene>
    <name evidence="4" type="ORF">PAPYR_6335</name>
</gene>
<dbReference type="InterPro" id="IPR036322">
    <property type="entry name" value="WD40_repeat_dom_sf"/>
</dbReference>
<organism evidence="4 5">
    <name type="scientific">Paratrimastix pyriformis</name>
    <dbReference type="NCBI Taxonomy" id="342808"/>
    <lineage>
        <taxon>Eukaryota</taxon>
        <taxon>Metamonada</taxon>
        <taxon>Preaxostyla</taxon>
        <taxon>Paratrimastigidae</taxon>
        <taxon>Paratrimastix</taxon>
    </lineage>
</organism>
<evidence type="ECO:0000256" key="2">
    <source>
        <dbReference type="ARBA" id="ARBA00022737"/>
    </source>
</evidence>
<keyword evidence="2" id="KW-0677">Repeat</keyword>
<sequence length="344" mass="36578">MIGSFSRPPVAFSPAPFASIPPPMSASTLQAPQSWVSPSTHVYLGHSKEIETIAWSATGRYLASSNSEGTKLWDTESPHGSRPSFISLAATEIHFHPTSQSLLGGCGYSRRIALVDTRHDGHKKEAEFAFPEESTAVSFAFSPDGNLVAGCAKGRRRMLSVWERRNPSTPLATIAVPQDQEPRKIVFAPQSSSVIVVALKNGQLVVQDYTADKVRTPPFLLSIQGGSLDALCFDPQGRRLATGGAEGTVSIVDAASMACQCAVTRLDATVRGLSFSQDGAFLATCGEAKGIDISDASTGEQMAALANESRATACAWHPRRLSLAYTSYSIGIGQISVTDFQLGQ</sequence>
<dbReference type="InterPro" id="IPR015943">
    <property type="entry name" value="WD40/YVTN_repeat-like_dom_sf"/>
</dbReference>
<evidence type="ECO:0000256" key="3">
    <source>
        <dbReference type="ARBA" id="ARBA00046343"/>
    </source>
</evidence>
<proteinExistence type="inferred from homology"/>
<dbReference type="SUPFAM" id="SSF50978">
    <property type="entry name" value="WD40 repeat-like"/>
    <property type="match status" value="1"/>
</dbReference>
<dbReference type="Proteomes" id="UP001141327">
    <property type="component" value="Unassembled WGS sequence"/>
</dbReference>
<comment type="similarity">
    <text evidence="3">Belongs to the THOC3 family.</text>
</comment>
<protein>
    <submittedName>
        <fullName evidence="4">THO complex subunit 3</fullName>
    </submittedName>
</protein>
<dbReference type="PANTHER" id="PTHR22839">
    <property type="entry name" value="THO COMPLEX SUBUNIT 3 THO3"/>
    <property type="match status" value="1"/>
</dbReference>
<dbReference type="PANTHER" id="PTHR22839:SF0">
    <property type="entry name" value="THO COMPLEX SUBUNIT 3"/>
    <property type="match status" value="1"/>
</dbReference>
<reference evidence="4" key="1">
    <citation type="journal article" date="2022" name="bioRxiv">
        <title>Genomics of Preaxostyla Flagellates Illuminates Evolutionary Transitions and the Path Towards Mitochondrial Loss.</title>
        <authorList>
            <person name="Novak L.V.F."/>
            <person name="Treitli S.C."/>
            <person name="Pyrih J."/>
            <person name="Halakuc P."/>
            <person name="Pipaliya S.V."/>
            <person name="Vacek V."/>
            <person name="Brzon O."/>
            <person name="Soukal P."/>
            <person name="Eme L."/>
            <person name="Dacks J.B."/>
            <person name="Karnkowska A."/>
            <person name="Elias M."/>
            <person name="Hampl V."/>
        </authorList>
    </citation>
    <scope>NUCLEOTIDE SEQUENCE</scope>
    <source>
        <strain evidence="4">RCP-MX</strain>
    </source>
</reference>
<dbReference type="InterPro" id="IPR040132">
    <property type="entry name" value="Tex1/THOC3"/>
</dbReference>
<evidence type="ECO:0000256" key="1">
    <source>
        <dbReference type="ARBA" id="ARBA00022574"/>
    </source>
</evidence>
<comment type="caution">
    <text evidence="4">The sequence shown here is derived from an EMBL/GenBank/DDBJ whole genome shotgun (WGS) entry which is preliminary data.</text>
</comment>
<keyword evidence="5" id="KW-1185">Reference proteome</keyword>
<keyword evidence="1" id="KW-0853">WD repeat</keyword>
<dbReference type="InterPro" id="IPR001680">
    <property type="entry name" value="WD40_rpt"/>
</dbReference>
<evidence type="ECO:0000313" key="4">
    <source>
        <dbReference type="EMBL" id="KAJ4458066.1"/>
    </source>
</evidence>
<dbReference type="Pfam" id="PF00400">
    <property type="entry name" value="WD40"/>
    <property type="match status" value="3"/>
</dbReference>